<dbReference type="InterPro" id="IPR000917">
    <property type="entry name" value="Sulfatase_N"/>
</dbReference>
<keyword evidence="7" id="KW-0472">Membrane</keyword>
<dbReference type="Gene3D" id="3.30.1120.10">
    <property type="match status" value="1"/>
</dbReference>
<evidence type="ECO:0000313" key="10">
    <source>
        <dbReference type="Proteomes" id="UP001363151"/>
    </source>
</evidence>
<dbReference type="Pfam" id="PF00884">
    <property type="entry name" value="Sulfatase"/>
    <property type="match status" value="1"/>
</dbReference>
<dbReference type="InterPro" id="IPR047115">
    <property type="entry name" value="ARSB"/>
</dbReference>
<protein>
    <submittedName>
        <fullName evidence="9">Sulfuric ester hydrolase</fullName>
    </submittedName>
</protein>
<gene>
    <name evidence="9" type="ORF">SO694_0018203</name>
</gene>
<evidence type="ECO:0000256" key="4">
    <source>
        <dbReference type="ARBA" id="ARBA00022837"/>
    </source>
</evidence>
<reference evidence="9 10" key="1">
    <citation type="submission" date="2024-03" db="EMBL/GenBank/DDBJ databases">
        <title>Aureococcus anophagefferens CCMP1851 and Kratosvirus quantuckense: Draft genome of a second virus-susceptible host strain in the model system.</title>
        <authorList>
            <person name="Chase E."/>
            <person name="Truchon A.R."/>
            <person name="Schepens W."/>
            <person name="Wilhelm S.W."/>
        </authorList>
    </citation>
    <scope>NUCLEOTIDE SEQUENCE [LARGE SCALE GENOMIC DNA]</scope>
    <source>
        <strain evidence="9 10">CCMP1851</strain>
    </source>
</reference>
<dbReference type="Gene3D" id="3.40.720.10">
    <property type="entry name" value="Alkaline Phosphatase, subunit A"/>
    <property type="match status" value="2"/>
</dbReference>
<dbReference type="PANTHER" id="PTHR10342:SF274">
    <property type="entry name" value="ARYLSULFATASE B"/>
    <property type="match status" value="1"/>
</dbReference>
<dbReference type="InterPro" id="IPR024607">
    <property type="entry name" value="Sulfatase_CS"/>
</dbReference>
<evidence type="ECO:0000313" key="9">
    <source>
        <dbReference type="EMBL" id="KAK7230386.1"/>
    </source>
</evidence>
<dbReference type="PROSITE" id="PS00523">
    <property type="entry name" value="SULFATASE_1"/>
    <property type="match status" value="1"/>
</dbReference>
<keyword evidence="7" id="KW-1133">Transmembrane helix</keyword>
<feature type="region of interest" description="Disordered" evidence="6">
    <location>
        <begin position="253"/>
        <end position="286"/>
    </location>
</feature>
<comment type="similarity">
    <text evidence="1">Belongs to the sulfatase family.</text>
</comment>
<evidence type="ECO:0000256" key="5">
    <source>
        <dbReference type="ARBA" id="ARBA00023180"/>
    </source>
</evidence>
<feature type="transmembrane region" description="Helical" evidence="7">
    <location>
        <begin position="685"/>
        <end position="707"/>
    </location>
</feature>
<evidence type="ECO:0000256" key="6">
    <source>
        <dbReference type="SAM" id="MobiDB-lite"/>
    </source>
</evidence>
<dbReference type="PANTHER" id="PTHR10342">
    <property type="entry name" value="ARYLSULFATASE"/>
    <property type="match status" value="1"/>
</dbReference>
<feature type="domain" description="Sulfatase N-terminal" evidence="8">
    <location>
        <begin position="44"/>
        <end position="451"/>
    </location>
</feature>
<feature type="region of interest" description="Disordered" evidence="6">
    <location>
        <begin position="18"/>
        <end position="42"/>
    </location>
</feature>
<name>A0ABR1FGH3_AURAN</name>
<dbReference type="EMBL" id="JBBJCI010000435">
    <property type="protein sequence ID" value="KAK7230386.1"/>
    <property type="molecule type" value="Genomic_DNA"/>
</dbReference>
<dbReference type="GO" id="GO:0016787">
    <property type="term" value="F:hydrolase activity"/>
    <property type="evidence" value="ECO:0007669"/>
    <property type="project" value="UniProtKB-KW"/>
</dbReference>
<proteinExistence type="inferred from homology"/>
<sequence>MRTFVVALAAPGAGASLLPGGSTSRAAAPAPDEFSSTSADAPRPNMLLTVVDDWGSGDVSYNDAALHTPELQRMSEHGFVLDNFYAAPTCTPSRAMLMTGRYNIRNGMQDSVIHSTEPRGVPLDERFLSQKLSDAGYRTAAIGKWHLGMHRDAYTPLKRGFDLFYGILTGGGSHTGHFSVSQPFTVRGQSETTIWQGYNLWENGQVSPDNYGTTHSTHLYTAKAKEYIEAFESEDFSLDSFFAVPEVVDAKKGDAKKGDAKKGDDKKGDDKKDAKKDDAKKGGAHRRLAASGKAPWFVYLSYQAVHDPVTVGDDRYVSETACANVTEASPASRHDSAISTTNRPTLCGMIAEIDDGLKTLRLSLENAQAWAQTIFVVLSDNGGVRAHGSANYPLRGEKAQYYEGGVKVPAVLAGGYVEEALRRAGGAERLRSASLAHITDVHATFLSLAGYEGGDDDKPLDGVSLFSHLVQSASGVAGAAPRSDVLININSALFAGSGAIRVGDHKLMVNPEPNESSIYSKVRKALAAQKGAVPTDTFQSIVAQAHKDALGAPSISLFDLKKNPYERTDCTTSDPAESCNLYDVAAYADVRADLEQKWASWQQEAQPSTFAWEDDGPLADPALFGSVWAPWRDGDDTPKAHYFGLLAMEKDGDAADAAAADDAKDFAARYQATESSLAVDARAVAAAPAGLSTGLVALVSFFVGAVLSNKLMDPRKRGRVELP</sequence>
<keyword evidence="10" id="KW-1185">Reference proteome</keyword>
<keyword evidence="4" id="KW-0106">Calcium</keyword>
<evidence type="ECO:0000259" key="8">
    <source>
        <dbReference type="Pfam" id="PF00884"/>
    </source>
</evidence>
<dbReference type="PROSITE" id="PS00149">
    <property type="entry name" value="SULFATASE_2"/>
    <property type="match status" value="1"/>
</dbReference>
<keyword evidence="5" id="KW-0325">Glycoprotein</keyword>
<comment type="caution">
    <text evidence="9">The sequence shown here is derived from an EMBL/GenBank/DDBJ whole genome shotgun (WGS) entry which is preliminary data.</text>
</comment>
<evidence type="ECO:0000256" key="2">
    <source>
        <dbReference type="ARBA" id="ARBA00022723"/>
    </source>
</evidence>
<keyword evidence="2" id="KW-0479">Metal-binding</keyword>
<dbReference type="InterPro" id="IPR017850">
    <property type="entry name" value="Alkaline_phosphatase_core_sf"/>
</dbReference>
<evidence type="ECO:0000256" key="3">
    <source>
        <dbReference type="ARBA" id="ARBA00022801"/>
    </source>
</evidence>
<organism evidence="9 10">
    <name type="scientific">Aureococcus anophagefferens</name>
    <name type="common">Harmful bloom alga</name>
    <dbReference type="NCBI Taxonomy" id="44056"/>
    <lineage>
        <taxon>Eukaryota</taxon>
        <taxon>Sar</taxon>
        <taxon>Stramenopiles</taxon>
        <taxon>Ochrophyta</taxon>
        <taxon>Pelagophyceae</taxon>
        <taxon>Pelagomonadales</taxon>
        <taxon>Pelagomonadaceae</taxon>
        <taxon>Aureococcus</taxon>
    </lineage>
</organism>
<keyword evidence="3 9" id="KW-0378">Hydrolase</keyword>
<keyword evidence="7" id="KW-0812">Transmembrane</keyword>
<evidence type="ECO:0000256" key="7">
    <source>
        <dbReference type="SAM" id="Phobius"/>
    </source>
</evidence>
<dbReference type="SUPFAM" id="SSF53649">
    <property type="entry name" value="Alkaline phosphatase-like"/>
    <property type="match status" value="1"/>
</dbReference>
<feature type="compositionally biased region" description="Basic and acidic residues" evidence="6">
    <location>
        <begin position="253"/>
        <end position="281"/>
    </location>
</feature>
<evidence type="ECO:0000256" key="1">
    <source>
        <dbReference type="ARBA" id="ARBA00008779"/>
    </source>
</evidence>
<dbReference type="Proteomes" id="UP001363151">
    <property type="component" value="Unassembled WGS sequence"/>
</dbReference>
<accession>A0ABR1FGH3</accession>